<proteinExistence type="predicted"/>
<keyword evidence="1" id="KW-0472">Membrane</keyword>
<keyword evidence="4" id="KW-1185">Reference proteome</keyword>
<sequence>MCPCRNASQTIEPLGSGVWTRCTVPKGTRFGPYNGRRVETTNHPEYSWQIIKNGKRAQYLDGYLTWYSNWMRFVKLGRRWPGTSDDTEGTVGCSSATKTQNRGKAELDKDRWIICDFCDREWLEECPQHKPESIRLGVRRPTQRYQGSSPVSLSMLWLFANNECIIKPGAKAPAVSVFPAVVIVTSFGIKVLFFKTLSEARRTFLVPKPGIA</sequence>
<protein>
    <recommendedName>
        <fullName evidence="2">SET domain-containing protein</fullName>
    </recommendedName>
</protein>
<organism evidence="3 4">
    <name type="scientific">Ranatra chinensis</name>
    <dbReference type="NCBI Taxonomy" id="642074"/>
    <lineage>
        <taxon>Eukaryota</taxon>
        <taxon>Metazoa</taxon>
        <taxon>Ecdysozoa</taxon>
        <taxon>Arthropoda</taxon>
        <taxon>Hexapoda</taxon>
        <taxon>Insecta</taxon>
        <taxon>Pterygota</taxon>
        <taxon>Neoptera</taxon>
        <taxon>Paraneoptera</taxon>
        <taxon>Hemiptera</taxon>
        <taxon>Heteroptera</taxon>
        <taxon>Panheteroptera</taxon>
        <taxon>Nepomorpha</taxon>
        <taxon>Nepidae</taxon>
        <taxon>Ranatrinae</taxon>
        <taxon>Ranatra</taxon>
    </lineage>
</organism>
<gene>
    <name evidence="3" type="ORF">AAG570_008303</name>
</gene>
<dbReference type="AlphaFoldDB" id="A0ABD0XSR7"/>
<feature type="domain" description="SET" evidence="2">
    <location>
        <begin position="9"/>
        <end position="78"/>
    </location>
</feature>
<feature type="transmembrane region" description="Helical" evidence="1">
    <location>
        <begin position="174"/>
        <end position="193"/>
    </location>
</feature>
<evidence type="ECO:0000313" key="4">
    <source>
        <dbReference type="Proteomes" id="UP001558652"/>
    </source>
</evidence>
<dbReference type="GO" id="GO:0008276">
    <property type="term" value="F:protein methyltransferase activity"/>
    <property type="evidence" value="ECO:0007669"/>
    <property type="project" value="UniProtKB-ARBA"/>
</dbReference>
<dbReference type="EMBL" id="JBFDAA010000023">
    <property type="protein sequence ID" value="KAL1110226.1"/>
    <property type="molecule type" value="Genomic_DNA"/>
</dbReference>
<accession>A0ABD0XSR7</accession>
<reference evidence="3 4" key="1">
    <citation type="submission" date="2024-07" db="EMBL/GenBank/DDBJ databases">
        <title>Chromosome-level genome assembly of the water stick insect Ranatra chinensis (Heteroptera: Nepidae).</title>
        <authorList>
            <person name="Liu X."/>
        </authorList>
    </citation>
    <scope>NUCLEOTIDE SEQUENCE [LARGE SCALE GENOMIC DNA]</scope>
    <source>
        <strain evidence="3">Cailab_2021Rc</strain>
        <tissue evidence="3">Muscle</tissue>
    </source>
</reference>
<name>A0ABD0XSR7_9HEMI</name>
<evidence type="ECO:0000259" key="2">
    <source>
        <dbReference type="Pfam" id="PF21549"/>
    </source>
</evidence>
<dbReference type="InterPro" id="IPR001214">
    <property type="entry name" value="SET_dom"/>
</dbReference>
<keyword evidence="1" id="KW-0812">Transmembrane</keyword>
<evidence type="ECO:0000256" key="1">
    <source>
        <dbReference type="SAM" id="Phobius"/>
    </source>
</evidence>
<dbReference type="GO" id="GO:0008757">
    <property type="term" value="F:S-adenosylmethionine-dependent methyltransferase activity"/>
    <property type="evidence" value="ECO:0007669"/>
    <property type="project" value="UniProtKB-ARBA"/>
</dbReference>
<dbReference type="InterPro" id="IPR046341">
    <property type="entry name" value="SET_dom_sf"/>
</dbReference>
<dbReference type="Pfam" id="PF21549">
    <property type="entry name" value="PRDM2_PR"/>
    <property type="match status" value="1"/>
</dbReference>
<dbReference type="Proteomes" id="UP001558652">
    <property type="component" value="Unassembled WGS sequence"/>
</dbReference>
<evidence type="ECO:0000313" key="3">
    <source>
        <dbReference type="EMBL" id="KAL1110226.1"/>
    </source>
</evidence>
<comment type="caution">
    <text evidence="3">The sequence shown here is derived from an EMBL/GenBank/DDBJ whole genome shotgun (WGS) entry which is preliminary data.</text>
</comment>
<dbReference type="Gene3D" id="2.170.270.10">
    <property type="entry name" value="SET domain"/>
    <property type="match status" value="1"/>
</dbReference>
<keyword evidence="1" id="KW-1133">Transmembrane helix</keyword>
<dbReference type="GO" id="GO:0008170">
    <property type="term" value="F:N-methyltransferase activity"/>
    <property type="evidence" value="ECO:0007669"/>
    <property type="project" value="UniProtKB-ARBA"/>
</dbReference>